<proteinExistence type="predicted"/>
<organism evidence="1 2">
    <name type="scientific">Methylotenera versatilis (strain 301)</name>
    <dbReference type="NCBI Taxonomy" id="666681"/>
    <lineage>
        <taxon>Bacteria</taxon>
        <taxon>Pseudomonadati</taxon>
        <taxon>Pseudomonadota</taxon>
        <taxon>Betaproteobacteria</taxon>
        <taxon>Nitrosomonadales</taxon>
        <taxon>Methylophilaceae</taxon>
        <taxon>Methylotenera</taxon>
    </lineage>
</organism>
<dbReference type="KEGG" id="meh:M301_0023"/>
<gene>
    <name evidence="1" type="ordered locus">M301_0023</name>
</gene>
<dbReference type="EMBL" id="CP002056">
    <property type="protein sequence ID" value="ADI28411.1"/>
    <property type="molecule type" value="Genomic_DNA"/>
</dbReference>
<dbReference type="eggNOG" id="ENOG5033AHT">
    <property type="taxonomic scope" value="Bacteria"/>
</dbReference>
<reference evidence="1 2" key="2">
    <citation type="journal article" date="2011" name="J. Bacteriol.">
        <title>Genomes of three methylotrophs from a single niche uncover genetic and metabolic divergence of Methylophilaceae.</title>
        <authorList>
            <person name="Lapidus A."/>
            <person name="Clum A."/>
            <person name="Labutti K."/>
            <person name="Kaluzhnaya M.G."/>
            <person name="Lim S."/>
            <person name="Beck D.A."/>
            <person name="Glavina Del Rio T."/>
            <person name="Nolan M."/>
            <person name="Mavromatis K."/>
            <person name="Huntemann M."/>
            <person name="Lucas S."/>
            <person name="Lidstrom M.E."/>
            <person name="Ivanova N."/>
            <person name="Chistoserdova L."/>
        </authorList>
    </citation>
    <scope>NUCLEOTIDE SEQUENCE [LARGE SCALE GENOMIC DNA]</scope>
    <source>
        <strain evidence="1 2">301</strain>
    </source>
</reference>
<dbReference type="OrthoDB" id="9157381at2"/>
<keyword evidence="2" id="KW-1185">Reference proteome</keyword>
<protein>
    <submittedName>
        <fullName evidence="1">Uncharacterized protein</fullName>
    </submittedName>
</protein>
<dbReference type="AlphaFoldDB" id="D7DJQ1"/>
<dbReference type="Proteomes" id="UP000000383">
    <property type="component" value="Chromosome"/>
</dbReference>
<reference evidence="2" key="1">
    <citation type="submission" date="2010-05" db="EMBL/GenBank/DDBJ databases">
        <title>Complete sequence of Methylotenera sp. 301.</title>
        <authorList>
            <person name="Lucas S."/>
            <person name="Copeland A."/>
            <person name="Lapidus A."/>
            <person name="Cheng J.-F."/>
            <person name="Bruce D."/>
            <person name="Goodwin L."/>
            <person name="Pitluck S."/>
            <person name="Clum A."/>
            <person name="Land M."/>
            <person name="Hauser L."/>
            <person name="Kyrpides N."/>
            <person name="Ivanova N."/>
            <person name="Chistoservova L."/>
            <person name="Kalyuzhnaya M."/>
            <person name="Woyke T."/>
        </authorList>
    </citation>
    <scope>NUCLEOTIDE SEQUENCE [LARGE SCALE GENOMIC DNA]</scope>
    <source>
        <strain evidence="2">301</strain>
    </source>
</reference>
<dbReference type="STRING" id="666681.M301_0023"/>
<evidence type="ECO:0000313" key="1">
    <source>
        <dbReference type="EMBL" id="ADI28411.1"/>
    </source>
</evidence>
<name>D7DJQ1_METV0</name>
<dbReference type="RefSeq" id="WP_013146729.1">
    <property type="nucleotide sequence ID" value="NC_014207.1"/>
</dbReference>
<sequence length="468" mass="53641">MDKLTFQPLQYWKGQTQLLRIGLLKRIEELSVSDYPTASPNQTIRFLQDYLNELSHAIDNSGTEDELRILRMQIAQLGVFLDWLDNAHTEQTPRGLVQLLKHLINLIAPNSRVIARPQAEYNYSIRDLGGFLKSLVDNYIPHSKQSVFQDYLSSPTKLISFPRIERDNILAHAIFGHELGHPIADEYLNQETIETGELQKHIVDFLQQELNKQNKQLSEGEKLAETTKIFNQVLEVRKRALQELISDAVGIIIFGPSAFFACYELFWGGDLDALPSPREFYPPSRMRIRLMLKLMKDLGFQQGLLNIKDDRSKNYIDSVKEFLSFCENLTTINTDHQAINNSPLHKLAYDSAISSLEKAIKFALAKTTNVAFDGNKIFLQVPELIKRIEMNIPPNEIGDPKSPQLVDFRASLLSAWIYKLRNINPDTNNELTSSENERLQKLTLRAIEYVILQSEYNEIMHIDNGATL</sequence>
<dbReference type="HOGENOM" id="CLU_583696_0_0_4"/>
<accession>D7DJQ1</accession>
<evidence type="ECO:0000313" key="2">
    <source>
        <dbReference type="Proteomes" id="UP000000383"/>
    </source>
</evidence>